<evidence type="ECO:0000313" key="2">
    <source>
        <dbReference type="EMBL" id="JAD24480.1"/>
    </source>
</evidence>
<proteinExistence type="predicted"/>
<reference evidence="2" key="2">
    <citation type="journal article" date="2015" name="Data Brief">
        <title>Shoot transcriptome of the giant reed, Arundo donax.</title>
        <authorList>
            <person name="Barrero R.A."/>
            <person name="Guerrero F.D."/>
            <person name="Moolhuijzen P."/>
            <person name="Goolsby J.A."/>
            <person name="Tidwell J."/>
            <person name="Bellgard S.E."/>
            <person name="Bellgard M.I."/>
        </authorList>
    </citation>
    <scope>NUCLEOTIDE SEQUENCE</scope>
    <source>
        <tissue evidence="2">Shoot tissue taken approximately 20 cm above the soil surface</tissue>
    </source>
</reference>
<organism evidence="2">
    <name type="scientific">Arundo donax</name>
    <name type="common">Giant reed</name>
    <name type="synonym">Donax arundinaceus</name>
    <dbReference type="NCBI Taxonomy" id="35708"/>
    <lineage>
        <taxon>Eukaryota</taxon>
        <taxon>Viridiplantae</taxon>
        <taxon>Streptophyta</taxon>
        <taxon>Embryophyta</taxon>
        <taxon>Tracheophyta</taxon>
        <taxon>Spermatophyta</taxon>
        <taxon>Magnoliopsida</taxon>
        <taxon>Liliopsida</taxon>
        <taxon>Poales</taxon>
        <taxon>Poaceae</taxon>
        <taxon>PACMAD clade</taxon>
        <taxon>Arundinoideae</taxon>
        <taxon>Arundineae</taxon>
        <taxon>Arundo</taxon>
    </lineage>
</organism>
<accession>A0A0A8YGN6</accession>
<sequence>MGEEQEFRSRSRIQFQPTIPPSPWEQKPRASPGRSP</sequence>
<dbReference type="EMBL" id="GBRH01273415">
    <property type="protein sequence ID" value="JAD24480.1"/>
    <property type="molecule type" value="Transcribed_RNA"/>
</dbReference>
<dbReference type="AlphaFoldDB" id="A0A0A8YGN6"/>
<name>A0A0A8YGN6_ARUDO</name>
<reference evidence="2" key="1">
    <citation type="submission" date="2014-09" db="EMBL/GenBank/DDBJ databases">
        <authorList>
            <person name="Magalhaes I.L.F."/>
            <person name="Oliveira U."/>
            <person name="Santos F.R."/>
            <person name="Vidigal T.H.D.A."/>
            <person name="Brescovit A.D."/>
            <person name="Santos A.J."/>
        </authorList>
    </citation>
    <scope>NUCLEOTIDE SEQUENCE</scope>
    <source>
        <tissue evidence="2">Shoot tissue taken approximately 20 cm above the soil surface</tissue>
    </source>
</reference>
<feature type="region of interest" description="Disordered" evidence="1">
    <location>
        <begin position="1"/>
        <end position="36"/>
    </location>
</feature>
<protein>
    <submittedName>
        <fullName evidence="2">Uncharacterized protein</fullName>
    </submittedName>
</protein>
<evidence type="ECO:0000256" key="1">
    <source>
        <dbReference type="SAM" id="MobiDB-lite"/>
    </source>
</evidence>